<dbReference type="SUPFAM" id="SSF51695">
    <property type="entry name" value="PLC-like phosphodiesterases"/>
    <property type="match status" value="1"/>
</dbReference>
<dbReference type="Proteomes" id="UP000095256">
    <property type="component" value="Unassembled WGS sequence"/>
</dbReference>
<evidence type="ECO:0000313" key="3">
    <source>
        <dbReference type="EMBL" id="OEH80988.1"/>
    </source>
</evidence>
<organism evidence="3 4">
    <name type="scientific">Enterococcus rivorum</name>
    <dbReference type="NCBI Taxonomy" id="762845"/>
    <lineage>
        <taxon>Bacteria</taxon>
        <taxon>Bacillati</taxon>
        <taxon>Bacillota</taxon>
        <taxon>Bacilli</taxon>
        <taxon>Lactobacillales</taxon>
        <taxon>Enterococcaceae</taxon>
        <taxon>Enterococcus</taxon>
    </lineage>
</organism>
<dbReference type="CDD" id="cd08579">
    <property type="entry name" value="GDPD_memb_like"/>
    <property type="match status" value="1"/>
</dbReference>
<keyword evidence="1" id="KW-0812">Transmembrane</keyword>
<dbReference type="InterPro" id="IPR017946">
    <property type="entry name" value="PLC-like_Pdiesterase_TIM-brl"/>
</dbReference>
<keyword evidence="1" id="KW-0472">Membrane</keyword>
<evidence type="ECO:0000256" key="1">
    <source>
        <dbReference type="SAM" id="Phobius"/>
    </source>
</evidence>
<dbReference type="GO" id="GO:0006629">
    <property type="term" value="P:lipid metabolic process"/>
    <property type="evidence" value="ECO:0007669"/>
    <property type="project" value="InterPro"/>
</dbReference>
<dbReference type="Pfam" id="PF03009">
    <property type="entry name" value="GDPD"/>
    <property type="match status" value="1"/>
</dbReference>
<proteinExistence type="predicted"/>
<feature type="transmembrane region" description="Helical" evidence="1">
    <location>
        <begin position="122"/>
        <end position="143"/>
    </location>
</feature>
<dbReference type="InterPro" id="IPR030395">
    <property type="entry name" value="GP_PDE_dom"/>
</dbReference>
<feature type="transmembrane region" description="Helical" evidence="1">
    <location>
        <begin position="163"/>
        <end position="190"/>
    </location>
</feature>
<feature type="transmembrane region" description="Helical" evidence="1">
    <location>
        <begin position="25"/>
        <end position="48"/>
    </location>
</feature>
<protein>
    <submittedName>
        <fullName evidence="3">Glycerophosphodiester phosphodiesterase</fullName>
    </submittedName>
</protein>
<feature type="domain" description="GP-PDE" evidence="2">
    <location>
        <begin position="350"/>
        <end position="579"/>
    </location>
</feature>
<comment type="caution">
    <text evidence="3">The sequence shown here is derived from an EMBL/GenBank/DDBJ whole genome shotgun (WGS) entry which is preliminary data.</text>
</comment>
<gene>
    <name evidence="3" type="ORF">BCR26_05590</name>
</gene>
<dbReference type="EMBL" id="MIEK01000067">
    <property type="protein sequence ID" value="OEH80988.1"/>
    <property type="molecule type" value="Genomic_DNA"/>
</dbReference>
<dbReference type="OrthoDB" id="384721at2"/>
<dbReference type="STRING" id="762845.BCR26_05590"/>
<accession>A0A1E5KTA0</accession>
<feature type="transmembrane region" description="Helical" evidence="1">
    <location>
        <begin position="320"/>
        <end position="337"/>
    </location>
</feature>
<name>A0A1E5KTA0_9ENTE</name>
<feature type="transmembrane region" description="Helical" evidence="1">
    <location>
        <begin position="68"/>
        <end position="101"/>
    </location>
</feature>
<dbReference type="PANTHER" id="PTHR46211">
    <property type="entry name" value="GLYCEROPHOSPHORYL DIESTER PHOSPHODIESTERASE"/>
    <property type="match status" value="1"/>
</dbReference>
<dbReference type="GO" id="GO:0008081">
    <property type="term" value="F:phosphoric diester hydrolase activity"/>
    <property type="evidence" value="ECO:0007669"/>
    <property type="project" value="InterPro"/>
</dbReference>
<dbReference type="Gene3D" id="3.20.20.190">
    <property type="entry name" value="Phosphatidylinositol (PI) phosphodiesterase"/>
    <property type="match status" value="1"/>
</dbReference>
<keyword evidence="4" id="KW-1185">Reference proteome</keyword>
<feature type="transmembrane region" description="Helical" evidence="1">
    <location>
        <begin position="220"/>
        <end position="245"/>
    </location>
</feature>
<dbReference type="PROSITE" id="PS51704">
    <property type="entry name" value="GP_PDE"/>
    <property type="match status" value="1"/>
</dbReference>
<reference evidence="3 4" key="1">
    <citation type="submission" date="2016-09" db="EMBL/GenBank/DDBJ databases">
        <authorList>
            <person name="Capua I."/>
            <person name="De Benedictis P."/>
            <person name="Joannis T."/>
            <person name="Lombin L.H."/>
            <person name="Cattoli G."/>
        </authorList>
    </citation>
    <scope>NUCLEOTIDE SEQUENCE [LARGE SCALE GENOMIC DNA]</scope>
    <source>
        <strain evidence="3 4">LMG 25899</strain>
    </source>
</reference>
<dbReference type="InterPro" id="IPR018476">
    <property type="entry name" value="GlyceroP-diester-Pdiesterase_M"/>
</dbReference>
<evidence type="ECO:0000313" key="4">
    <source>
        <dbReference type="Proteomes" id="UP000095256"/>
    </source>
</evidence>
<feature type="transmembrane region" description="Helical" evidence="1">
    <location>
        <begin position="257"/>
        <end position="286"/>
    </location>
</feature>
<dbReference type="Pfam" id="PF10110">
    <property type="entry name" value="GPDPase_memb"/>
    <property type="match status" value="1"/>
</dbReference>
<keyword evidence="1" id="KW-1133">Transmembrane helix</keyword>
<dbReference type="AlphaFoldDB" id="A0A1E5KTA0"/>
<dbReference type="RefSeq" id="WP_069699975.1">
    <property type="nucleotide sequence ID" value="NZ_JAGGMA010000005.1"/>
</dbReference>
<sequence>MRYLKNSLVNTFDFLKGSISYFRDVLLMHGFMLFVLIPSLASLTKFILKRGNINYLSSDTIPIILVKHPMVLVSLLLVLLLILIATYFEFTFLLLSVFFIKKRKKITLKQLLKGSFAQLKKIRFSTILFFLFYFLLILPFSGLSFNSDLLSKIKIPAFILDFIFANRVIVIASVLIGYLILIYLSIRLIFGLPEMILRDMPFQKAIKASWERTKLHFFKILGQFIFIGGGVLLLSTLAYSVIFGLQSAVEHFFPEYAFFSAVIAMSFLQFILLLNTVLSTVGIFYITVDYMDDEGFLPNLPDWFASHEEIHAKAWSVPKITGFAVVTVFFGLGVGVYNSNYLSNPSVSKPLTISHRGVDAQNGVQNTLYALKKTSKEFPDYIEMDIQETKDKQFVVMHDFNLKNLTGVNKRPNELTLAELEELTVKENHLEAKICSFDDYLLEAKKMNQKLLIEIKTTPQDSKELIDRFIQKYRETILTEKHIIHTLSFDTATTLKQKEPDFYVGYILPFNIIGPPISDVDFFTMEYTTLNRNFINAAHNDKKKVYAWTPNDEDTMTRMMFYGVDGIITDELKLLNQTVKTDLEEPTYSDKLLHFVIGIG</sequence>
<evidence type="ECO:0000259" key="2">
    <source>
        <dbReference type="PROSITE" id="PS51704"/>
    </source>
</evidence>
<dbReference type="PANTHER" id="PTHR46211:SF8">
    <property type="entry name" value="PHOSPHODIESTERASE"/>
    <property type="match status" value="1"/>
</dbReference>